<dbReference type="Pfam" id="PF00194">
    <property type="entry name" value="Carb_anhydrase"/>
    <property type="match status" value="1"/>
</dbReference>
<dbReference type="OMA" id="NEYQIVE"/>
<evidence type="ECO:0000259" key="2">
    <source>
        <dbReference type="PROSITE" id="PS51144"/>
    </source>
</evidence>
<dbReference type="STRING" id="42514.ENSPNAP00000027274"/>
<reference evidence="3 4" key="1">
    <citation type="submission" date="2020-10" db="EMBL/GenBank/DDBJ databases">
        <title>Pygocentrus nattereri (red-bellied piranha) genome, fPygNat1, primary haplotype.</title>
        <authorList>
            <person name="Myers G."/>
            <person name="Meyer A."/>
            <person name="Karagic N."/>
            <person name="Pippel M."/>
            <person name="Winkler S."/>
            <person name="Tracey A."/>
            <person name="Wood J."/>
            <person name="Formenti G."/>
            <person name="Howe K."/>
            <person name="Fedrigo O."/>
            <person name="Jarvis E.D."/>
        </authorList>
    </citation>
    <scope>NUCLEOTIDE SEQUENCE [LARGE SCALE GENOMIC DNA]</scope>
</reference>
<dbReference type="AlphaFoldDB" id="A0A3B4DWC1"/>
<evidence type="ECO:0000313" key="3">
    <source>
        <dbReference type="Ensembl" id="ENSPNAP00000027274.2"/>
    </source>
</evidence>
<dbReference type="InterPro" id="IPR001148">
    <property type="entry name" value="CA_dom"/>
</dbReference>
<dbReference type="PANTHER" id="PTHR18952:SF134">
    <property type="entry name" value="CARBONIC ANHYDRASE 15"/>
    <property type="match status" value="1"/>
</dbReference>
<dbReference type="OrthoDB" id="429145at2759"/>
<dbReference type="SUPFAM" id="SSF51069">
    <property type="entry name" value="Carbonic anhydrase"/>
    <property type="match status" value="1"/>
</dbReference>
<proteinExistence type="inferred from homology"/>
<dbReference type="GO" id="GO:0004089">
    <property type="term" value="F:carbonate dehydratase activity"/>
    <property type="evidence" value="ECO:0007669"/>
    <property type="project" value="InterPro"/>
</dbReference>
<comment type="similarity">
    <text evidence="1">Belongs to the alpha-carbonic anhydrase family.</text>
</comment>
<dbReference type="Gene3D" id="3.10.200.10">
    <property type="entry name" value="Alpha carbonic anhydrase"/>
    <property type="match status" value="1"/>
</dbReference>
<protein>
    <recommendedName>
        <fullName evidence="2">Alpha-carbonic anhydrase domain-containing protein</fullName>
    </recommendedName>
</protein>
<dbReference type="SMART" id="SM01057">
    <property type="entry name" value="Carb_anhydrase"/>
    <property type="match status" value="1"/>
</dbReference>
<name>A0A3B4DWC1_PYGNA</name>
<dbReference type="Proteomes" id="UP001501920">
    <property type="component" value="Chromosome 29"/>
</dbReference>
<dbReference type="CDD" id="cd00326">
    <property type="entry name" value="alpha_CA"/>
    <property type="match status" value="1"/>
</dbReference>
<dbReference type="InterPro" id="IPR036398">
    <property type="entry name" value="CA_dom_sf"/>
</dbReference>
<dbReference type="PANTHER" id="PTHR18952">
    <property type="entry name" value="CARBONIC ANHYDRASE"/>
    <property type="match status" value="1"/>
</dbReference>
<dbReference type="GO" id="GO:0008270">
    <property type="term" value="F:zinc ion binding"/>
    <property type="evidence" value="ECO:0007669"/>
    <property type="project" value="InterPro"/>
</dbReference>
<dbReference type="PROSITE" id="PS51144">
    <property type="entry name" value="ALPHA_CA_2"/>
    <property type="match status" value="1"/>
</dbReference>
<organism evidence="3 4">
    <name type="scientific">Pygocentrus nattereri</name>
    <name type="common">Red-bellied piranha</name>
    <dbReference type="NCBI Taxonomy" id="42514"/>
    <lineage>
        <taxon>Eukaryota</taxon>
        <taxon>Metazoa</taxon>
        <taxon>Chordata</taxon>
        <taxon>Craniata</taxon>
        <taxon>Vertebrata</taxon>
        <taxon>Euteleostomi</taxon>
        <taxon>Actinopterygii</taxon>
        <taxon>Neopterygii</taxon>
        <taxon>Teleostei</taxon>
        <taxon>Ostariophysi</taxon>
        <taxon>Characiformes</taxon>
        <taxon>Characoidei</taxon>
        <taxon>Pygocentrus</taxon>
    </lineage>
</organism>
<sequence>MTAVSQYTFWCLDFFSFQPIQRSLSFVFSTDPYKWGKIFSSCVPNETKLHSPIDLGDGAVKTDSVLELHGFGNPRASWTVANIRDTVVVEFATGMAISGDWLQHKYRLVEMRFHWGSKTTNGSEHTLNKRRFPMEMQFVGVAPGFVDVEAASHHQAGLAMMGVFIDVTSRSCSPVIFYTFTVKTDFLTVFFTPAALFMPGRDSRFYRYQGGQTTPPCLQNVEWIVFEKPILISSDQLFSNTASLKQLKPSLCVFSYKLHPYECC</sequence>
<dbReference type="Ensembl" id="ENSPNAT00000002994.2">
    <property type="protein sequence ID" value="ENSPNAP00000027274.2"/>
    <property type="gene ID" value="ENSPNAG00000002370.2"/>
</dbReference>
<dbReference type="GeneTree" id="ENSGT00940000162972"/>
<evidence type="ECO:0000256" key="1">
    <source>
        <dbReference type="ARBA" id="ARBA00010718"/>
    </source>
</evidence>
<feature type="domain" description="Alpha-carbonic anhydrase" evidence="2">
    <location>
        <begin position="24"/>
        <end position="264"/>
    </location>
</feature>
<dbReference type="InterPro" id="IPR023561">
    <property type="entry name" value="Carbonic_anhydrase_a-class"/>
</dbReference>
<reference evidence="3" key="3">
    <citation type="submission" date="2025-09" db="UniProtKB">
        <authorList>
            <consortium name="Ensembl"/>
        </authorList>
    </citation>
    <scope>IDENTIFICATION</scope>
</reference>
<accession>A0A3B4DWC1</accession>
<keyword evidence="4" id="KW-1185">Reference proteome</keyword>
<evidence type="ECO:0000313" key="4">
    <source>
        <dbReference type="Proteomes" id="UP001501920"/>
    </source>
</evidence>
<dbReference type="GO" id="GO:0005886">
    <property type="term" value="C:plasma membrane"/>
    <property type="evidence" value="ECO:0007669"/>
    <property type="project" value="TreeGrafter"/>
</dbReference>
<reference evidence="3" key="2">
    <citation type="submission" date="2025-08" db="UniProtKB">
        <authorList>
            <consortium name="Ensembl"/>
        </authorList>
    </citation>
    <scope>IDENTIFICATION</scope>
</reference>